<evidence type="ECO:0000256" key="2">
    <source>
        <dbReference type="RuleBase" id="RU368069"/>
    </source>
</evidence>
<dbReference type="RefSeq" id="XP_009827159.1">
    <property type="nucleotide sequence ID" value="XM_009828857.1"/>
</dbReference>
<dbReference type="InterPro" id="IPR005365">
    <property type="entry name" value="Npr3"/>
</dbReference>
<evidence type="ECO:0000256" key="3">
    <source>
        <dbReference type="SAM" id="MobiDB-lite"/>
    </source>
</evidence>
<dbReference type="VEuPathDB" id="FungiDB:H257_04379"/>
<dbReference type="GO" id="GO:0010508">
    <property type="term" value="P:positive regulation of autophagy"/>
    <property type="evidence" value="ECO:0007669"/>
    <property type="project" value="TreeGrafter"/>
</dbReference>
<dbReference type="InterPro" id="IPR056603">
    <property type="entry name" value="HTH_NPRL3"/>
</dbReference>
<feature type="compositionally biased region" description="Low complexity" evidence="3">
    <location>
        <begin position="83"/>
        <end position="99"/>
    </location>
</feature>
<reference evidence="5" key="1">
    <citation type="submission" date="2013-12" db="EMBL/GenBank/DDBJ databases">
        <title>The Genome Sequence of Aphanomyces astaci APO3.</title>
        <authorList>
            <consortium name="The Broad Institute Genomics Platform"/>
            <person name="Russ C."/>
            <person name="Tyler B."/>
            <person name="van West P."/>
            <person name="Dieguez-Uribeondo J."/>
            <person name="Young S.K."/>
            <person name="Zeng Q."/>
            <person name="Gargeya S."/>
            <person name="Fitzgerald M."/>
            <person name="Abouelleil A."/>
            <person name="Alvarado L."/>
            <person name="Chapman S.B."/>
            <person name="Gainer-Dewar J."/>
            <person name="Goldberg J."/>
            <person name="Griggs A."/>
            <person name="Gujja S."/>
            <person name="Hansen M."/>
            <person name="Howarth C."/>
            <person name="Imamovic A."/>
            <person name="Ireland A."/>
            <person name="Larimer J."/>
            <person name="McCowan C."/>
            <person name="Murphy C."/>
            <person name="Pearson M."/>
            <person name="Poon T.W."/>
            <person name="Priest M."/>
            <person name="Roberts A."/>
            <person name="Saif S."/>
            <person name="Shea T."/>
            <person name="Sykes S."/>
            <person name="Wortman J."/>
            <person name="Nusbaum C."/>
            <person name="Birren B."/>
        </authorList>
    </citation>
    <scope>NUCLEOTIDE SEQUENCE [LARGE SCALE GENOMIC DNA]</scope>
    <source>
        <strain evidence="5">APO3</strain>
    </source>
</reference>
<sequence>MSSATLGCCLGVALVVDDIHKGCNLAFRYPAPQSDSHVSAFHRLSSALVAKLFRPKNVLCNQTFQLVIDDLRFISHPVTINVPTSATNPTPSTTATTSTNGGGTGRRDTSMFNVIFALDDSKLDGILAPSSSRTSSSSSSHRDQKVHAFAQVASQLAHALMHEEARVGFVTTEVRELLHIRDEIAQNERQLALHSSDNNSNGGNGNNGDKDTQGDVDVDPQTLIDVALGKSILANDLKAIYHGLEEDGAVHVLLNRWVQLSLTLDDATTVHITSMRPYHTLLLLHDNDKVLDALPADASPQLRLLIDAHNPLRDFQELMLETGLPLKQLFRLAAHLVYWGVAKVIEAITMYNVYQVSPAATNVHSQSATALEFRRKFTFMELSEVLATFNGKSRLSAFMTTLNPQRKLEYVHMLIWLLQHEYVSQMHRYVYLMIPDPEEGNNDVHLPPPVPLSPLLPPTYSPQSSEPAATEKEFLAQLARRTNTPTPVVDLFRRLEPYFHGQHHLVEIMWRENVTRGELRTVLSTYMHILAFADHE</sequence>
<dbReference type="GeneID" id="20806375"/>
<dbReference type="PANTHER" id="PTHR13153">
    <property type="entry name" value="CGTHBA PROTEIN -14 GENE PROTEIN"/>
    <property type="match status" value="1"/>
</dbReference>
<organism evidence="5">
    <name type="scientific">Aphanomyces astaci</name>
    <name type="common">Crayfish plague agent</name>
    <dbReference type="NCBI Taxonomy" id="112090"/>
    <lineage>
        <taxon>Eukaryota</taxon>
        <taxon>Sar</taxon>
        <taxon>Stramenopiles</taxon>
        <taxon>Oomycota</taxon>
        <taxon>Saprolegniomycetes</taxon>
        <taxon>Saprolegniales</taxon>
        <taxon>Verrucalvaceae</taxon>
        <taxon>Aphanomyces</taxon>
    </lineage>
</organism>
<dbReference type="OrthoDB" id="18648at2759"/>
<feature type="region of interest" description="Disordered" evidence="3">
    <location>
        <begin position="82"/>
        <end position="108"/>
    </location>
</feature>
<dbReference type="GO" id="GO:1904262">
    <property type="term" value="P:negative regulation of TORC1 signaling"/>
    <property type="evidence" value="ECO:0007669"/>
    <property type="project" value="TreeGrafter"/>
</dbReference>
<dbReference type="Pfam" id="PF24064">
    <property type="entry name" value="HTH_NPRL3"/>
    <property type="match status" value="1"/>
</dbReference>
<dbReference type="GO" id="GO:0034198">
    <property type="term" value="P:cellular response to amino acid starvation"/>
    <property type="evidence" value="ECO:0007669"/>
    <property type="project" value="TreeGrafter"/>
</dbReference>
<proteinExistence type="inferred from homology"/>
<dbReference type="STRING" id="112090.W4GXI9"/>
<evidence type="ECO:0000259" key="4">
    <source>
        <dbReference type="Pfam" id="PF24064"/>
    </source>
</evidence>
<protein>
    <recommendedName>
        <fullName evidence="4">GATOR1 complex protein NPRL3 C-terminal HTH domain-containing protein</fullName>
    </recommendedName>
</protein>
<name>W4GXI9_APHAT</name>
<feature type="region of interest" description="Disordered" evidence="3">
    <location>
        <begin position="194"/>
        <end position="217"/>
    </location>
</feature>
<dbReference type="AlphaFoldDB" id="W4GXI9"/>
<dbReference type="PANTHER" id="PTHR13153:SF5">
    <property type="entry name" value="GATOR COMPLEX PROTEIN NPRL3"/>
    <property type="match status" value="1"/>
</dbReference>
<dbReference type="Pfam" id="PF03666">
    <property type="entry name" value="NPR3"/>
    <property type="match status" value="2"/>
</dbReference>
<dbReference type="GO" id="GO:1990130">
    <property type="term" value="C:GATOR1 complex"/>
    <property type="evidence" value="ECO:0007669"/>
    <property type="project" value="TreeGrafter"/>
</dbReference>
<comment type="similarity">
    <text evidence="1 2">Belongs to the NPR3 family.</text>
</comment>
<evidence type="ECO:0000256" key="1">
    <source>
        <dbReference type="ARBA" id="ARBA00010546"/>
    </source>
</evidence>
<feature type="domain" description="GATOR1 complex protein NPRL3 C-terminal HTH" evidence="4">
    <location>
        <begin position="469"/>
        <end position="529"/>
    </location>
</feature>
<evidence type="ECO:0000313" key="5">
    <source>
        <dbReference type="EMBL" id="ETV83729.1"/>
    </source>
</evidence>
<gene>
    <name evidence="5" type="ORF">H257_04379</name>
</gene>
<accession>W4GXI9</accession>
<dbReference type="EMBL" id="KI913120">
    <property type="protein sequence ID" value="ETV83729.1"/>
    <property type="molecule type" value="Genomic_DNA"/>
</dbReference>
<dbReference type="GO" id="GO:0038202">
    <property type="term" value="P:TORC1 signaling"/>
    <property type="evidence" value="ECO:0007669"/>
    <property type="project" value="TreeGrafter"/>
</dbReference>